<sequence>MTPTVEKIARTDAGLASVLRVSVARLGRRLRTEQDPAVDLSVAAFSVLGALAREGELTVGQLATHERVQPPSMTRTVNCLVEDGFVVRRPHETDGRQVLVALSGAGRDAIARERRRRDAWLVHRLRELTPEEREVLRTAAPLLERLSSA</sequence>
<accession>A0A927K2B9</accession>
<evidence type="ECO:0000313" key="5">
    <source>
        <dbReference type="EMBL" id="MBD8868477.1"/>
    </source>
</evidence>
<keyword evidence="2" id="KW-0238">DNA-binding</keyword>
<name>A0A927K2B9_9ACTN</name>
<protein>
    <submittedName>
        <fullName evidence="5">MarR family transcriptional regulator</fullName>
    </submittedName>
</protein>
<evidence type="ECO:0000259" key="4">
    <source>
        <dbReference type="PROSITE" id="PS50995"/>
    </source>
</evidence>
<evidence type="ECO:0000313" key="6">
    <source>
        <dbReference type="Proteomes" id="UP000616839"/>
    </source>
</evidence>
<dbReference type="InterPro" id="IPR000835">
    <property type="entry name" value="HTH_MarR-typ"/>
</dbReference>
<evidence type="ECO:0000256" key="3">
    <source>
        <dbReference type="ARBA" id="ARBA00023163"/>
    </source>
</evidence>
<dbReference type="AlphaFoldDB" id="A0A927K2B9"/>
<dbReference type="InterPro" id="IPR036390">
    <property type="entry name" value="WH_DNA-bd_sf"/>
</dbReference>
<comment type="caution">
    <text evidence="5">The sequence shown here is derived from an EMBL/GenBank/DDBJ whole genome shotgun (WGS) entry which is preliminary data.</text>
</comment>
<dbReference type="Gene3D" id="1.10.10.10">
    <property type="entry name" value="Winged helix-like DNA-binding domain superfamily/Winged helix DNA-binding domain"/>
    <property type="match status" value="1"/>
</dbReference>
<dbReference type="InterPro" id="IPR023187">
    <property type="entry name" value="Tscrpt_reg_MarR-type_CS"/>
</dbReference>
<dbReference type="InterPro" id="IPR052526">
    <property type="entry name" value="HTH-type_Bedaq_tolerance"/>
</dbReference>
<keyword evidence="6" id="KW-1185">Reference proteome</keyword>
<evidence type="ECO:0000256" key="1">
    <source>
        <dbReference type="ARBA" id="ARBA00023015"/>
    </source>
</evidence>
<feature type="domain" description="HTH marR-type" evidence="4">
    <location>
        <begin position="12"/>
        <end position="145"/>
    </location>
</feature>
<proteinExistence type="predicted"/>
<dbReference type="SMART" id="SM00347">
    <property type="entry name" value="HTH_MARR"/>
    <property type="match status" value="1"/>
</dbReference>
<dbReference type="PROSITE" id="PS01117">
    <property type="entry name" value="HTH_MARR_1"/>
    <property type="match status" value="1"/>
</dbReference>
<dbReference type="EMBL" id="JACYXZ010000001">
    <property type="protein sequence ID" value="MBD8868477.1"/>
    <property type="molecule type" value="Genomic_DNA"/>
</dbReference>
<reference evidence="5" key="1">
    <citation type="submission" date="2020-09" db="EMBL/GenBank/DDBJ databases">
        <title>Nocardioides sp. strain MJB4 16S ribosomal RNA gene Genome sequencing and assembly.</title>
        <authorList>
            <person name="Kim I."/>
        </authorList>
    </citation>
    <scope>NUCLEOTIDE SEQUENCE</scope>
    <source>
        <strain evidence="5">MJB4</strain>
    </source>
</reference>
<gene>
    <name evidence="5" type="ORF">IE331_02470</name>
</gene>
<dbReference type="Gene3D" id="1.10.287.100">
    <property type="match status" value="1"/>
</dbReference>
<dbReference type="PANTHER" id="PTHR39515:SF2">
    <property type="entry name" value="HTH-TYPE TRANSCRIPTIONAL REGULATOR RV0880"/>
    <property type="match status" value="1"/>
</dbReference>
<keyword evidence="3" id="KW-0804">Transcription</keyword>
<dbReference type="SUPFAM" id="SSF46785">
    <property type="entry name" value="Winged helix' DNA-binding domain"/>
    <property type="match status" value="1"/>
</dbReference>
<dbReference type="GO" id="GO:0003677">
    <property type="term" value="F:DNA binding"/>
    <property type="evidence" value="ECO:0007669"/>
    <property type="project" value="UniProtKB-KW"/>
</dbReference>
<dbReference type="PANTHER" id="PTHR39515">
    <property type="entry name" value="CONSERVED PROTEIN"/>
    <property type="match status" value="1"/>
</dbReference>
<dbReference type="PROSITE" id="PS50995">
    <property type="entry name" value="HTH_MARR_2"/>
    <property type="match status" value="1"/>
</dbReference>
<keyword evidence="1" id="KW-0805">Transcription regulation</keyword>
<dbReference type="RefSeq" id="WP_192140139.1">
    <property type="nucleotide sequence ID" value="NZ_JACYXZ010000001.1"/>
</dbReference>
<dbReference type="Proteomes" id="UP000616839">
    <property type="component" value="Unassembled WGS sequence"/>
</dbReference>
<evidence type="ECO:0000256" key="2">
    <source>
        <dbReference type="ARBA" id="ARBA00023125"/>
    </source>
</evidence>
<dbReference type="InterPro" id="IPR036388">
    <property type="entry name" value="WH-like_DNA-bd_sf"/>
</dbReference>
<organism evidence="5 6">
    <name type="scientific">Nocardioides donggukensis</name>
    <dbReference type="NCBI Taxonomy" id="2774019"/>
    <lineage>
        <taxon>Bacteria</taxon>
        <taxon>Bacillati</taxon>
        <taxon>Actinomycetota</taxon>
        <taxon>Actinomycetes</taxon>
        <taxon>Propionibacteriales</taxon>
        <taxon>Nocardioidaceae</taxon>
        <taxon>Nocardioides</taxon>
    </lineage>
</organism>
<dbReference type="GO" id="GO:0003700">
    <property type="term" value="F:DNA-binding transcription factor activity"/>
    <property type="evidence" value="ECO:0007669"/>
    <property type="project" value="InterPro"/>
</dbReference>
<dbReference type="Pfam" id="PF12802">
    <property type="entry name" value="MarR_2"/>
    <property type="match status" value="1"/>
</dbReference>